<accession>A0A4C1Z0H2</accession>
<dbReference type="AlphaFoldDB" id="A0A4C1Z0H2"/>
<dbReference type="EMBL" id="BGZK01001445">
    <property type="protein sequence ID" value="GBP80095.1"/>
    <property type="molecule type" value="Genomic_DNA"/>
</dbReference>
<dbReference type="Proteomes" id="UP000299102">
    <property type="component" value="Unassembled WGS sequence"/>
</dbReference>
<organism evidence="1 2">
    <name type="scientific">Eumeta variegata</name>
    <name type="common">Bagworm moth</name>
    <name type="synonym">Eumeta japonica</name>
    <dbReference type="NCBI Taxonomy" id="151549"/>
    <lineage>
        <taxon>Eukaryota</taxon>
        <taxon>Metazoa</taxon>
        <taxon>Ecdysozoa</taxon>
        <taxon>Arthropoda</taxon>
        <taxon>Hexapoda</taxon>
        <taxon>Insecta</taxon>
        <taxon>Pterygota</taxon>
        <taxon>Neoptera</taxon>
        <taxon>Endopterygota</taxon>
        <taxon>Lepidoptera</taxon>
        <taxon>Glossata</taxon>
        <taxon>Ditrysia</taxon>
        <taxon>Tineoidea</taxon>
        <taxon>Psychidae</taxon>
        <taxon>Oiketicinae</taxon>
        <taxon>Eumeta</taxon>
    </lineage>
</organism>
<reference evidence="1 2" key="1">
    <citation type="journal article" date="2019" name="Commun. Biol.">
        <title>The bagworm genome reveals a unique fibroin gene that provides high tensile strength.</title>
        <authorList>
            <person name="Kono N."/>
            <person name="Nakamura H."/>
            <person name="Ohtoshi R."/>
            <person name="Tomita M."/>
            <person name="Numata K."/>
            <person name="Arakawa K."/>
        </authorList>
    </citation>
    <scope>NUCLEOTIDE SEQUENCE [LARGE SCALE GENOMIC DNA]</scope>
</reference>
<gene>
    <name evidence="1" type="ORF">EVAR_22018_1</name>
</gene>
<evidence type="ECO:0000313" key="2">
    <source>
        <dbReference type="Proteomes" id="UP000299102"/>
    </source>
</evidence>
<protein>
    <submittedName>
        <fullName evidence="1">Uncharacterized protein</fullName>
    </submittedName>
</protein>
<evidence type="ECO:0000313" key="1">
    <source>
        <dbReference type="EMBL" id="GBP80095.1"/>
    </source>
</evidence>
<comment type="caution">
    <text evidence="1">The sequence shown here is derived from an EMBL/GenBank/DDBJ whole genome shotgun (WGS) entry which is preliminary data.</text>
</comment>
<keyword evidence="2" id="KW-1185">Reference proteome</keyword>
<sequence>MACLLLFIPSIARVNKSLAPGTRSSTYIIAPPALRPPLSIKEEMRAKEQEEGKDRKRKFVAHTKRKCPAIGDG</sequence>
<name>A0A4C1Z0H2_EUMVA</name>
<proteinExistence type="predicted"/>